<keyword evidence="1" id="KW-0175">Coiled coil</keyword>
<organism evidence="3">
    <name type="scientific">candidate division WOR-3 bacterium</name>
    <dbReference type="NCBI Taxonomy" id="2052148"/>
    <lineage>
        <taxon>Bacteria</taxon>
        <taxon>Bacteria division WOR-3</taxon>
    </lineage>
</organism>
<proteinExistence type="predicted"/>
<dbReference type="AlphaFoldDB" id="A0A7C6EH75"/>
<protein>
    <submittedName>
        <fullName evidence="3">Uncharacterized protein</fullName>
    </submittedName>
</protein>
<gene>
    <name evidence="3" type="ORF">ENW73_08745</name>
</gene>
<dbReference type="EMBL" id="DTLI01000208">
    <property type="protein sequence ID" value="HHS52923.1"/>
    <property type="molecule type" value="Genomic_DNA"/>
</dbReference>
<name>A0A7C6EH75_UNCW3</name>
<evidence type="ECO:0000256" key="1">
    <source>
        <dbReference type="SAM" id="Coils"/>
    </source>
</evidence>
<feature type="transmembrane region" description="Helical" evidence="2">
    <location>
        <begin position="6"/>
        <end position="24"/>
    </location>
</feature>
<keyword evidence="2" id="KW-1133">Transmembrane helix</keyword>
<evidence type="ECO:0000256" key="2">
    <source>
        <dbReference type="SAM" id="Phobius"/>
    </source>
</evidence>
<sequence length="129" mass="14630">MRPVIWTILAILVVAAIVFVVIARKGATPDRIRREMTPEAYTKFADRMEKNIATYEERLAKLTEKGISPQAQPMVDQYNAKLNELKEAVADLRANPTEQKVEKIRATYKELRKIFHDLGGAESGEEGEE</sequence>
<keyword evidence="2" id="KW-0812">Transmembrane</keyword>
<feature type="coiled-coil region" evidence="1">
    <location>
        <begin position="45"/>
        <end position="95"/>
    </location>
</feature>
<evidence type="ECO:0000313" key="3">
    <source>
        <dbReference type="EMBL" id="HHS52923.1"/>
    </source>
</evidence>
<reference evidence="3" key="1">
    <citation type="journal article" date="2020" name="mSystems">
        <title>Genome- and Community-Level Interaction Insights into Carbon Utilization and Element Cycling Functions of Hydrothermarchaeota in Hydrothermal Sediment.</title>
        <authorList>
            <person name="Zhou Z."/>
            <person name="Liu Y."/>
            <person name="Xu W."/>
            <person name="Pan J."/>
            <person name="Luo Z.H."/>
            <person name="Li M."/>
        </authorList>
    </citation>
    <scope>NUCLEOTIDE SEQUENCE [LARGE SCALE GENOMIC DNA]</scope>
    <source>
        <strain evidence="3">SpSt-876</strain>
    </source>
</reference>
<accession>A0A7C6EH75</accession>
<comment type="caution">
    <text evidence="3">The sequence shown here is derived from an EMBL/GenBank/DDBJ whole genome shotgun (WGS) entry which is preliminary data.</text>
</comment>
<keyword evidence="2" id="KW-0472">Membrane</keyword>